<protein>
    <submittedName>
        <fullName evidence="10">Neurexin-3b-beta-like isoform X2</fullName>
    </submittedName>
</protein>
<feature type="domain" description="Laminin G" evidence="9">
    <location>
        <begin position="112"/>
        <end position="312"/>
    </location>
</feature>
<evidence type="ECO:0000259" key="9">
    <source>
        <dbReference type="PROSITE" id="PS50025"/>
    </source>
</evidence>
<gene>
    <name evidence="10" type="ORF">AKAME5_001159300</name>
</gene>
<dbReference type="SUPFAM" id="SSF49899">
    <property type="entry name" value="Concanavalin A-like lectins/glucanases"/>
    <property type="match status" value="1"/>
</dbReference>
<comment type="caution">
    <text evidence="10">The sequence shown here is derived from an EMBL/GenBank/DDBJ whole genome shotgun (WGS) entry which is preliminary data.</text>
</comment>
<evidence type="ECO:0000256" key="6">
    <source>
        <dbReference type="ARBA" id="ARBA00023136"/>
    </source>
</evidence>
<evidence type="ECO:0000256" key="4">
    <source>
        <dbReference type="ARBA" id="ARBA00022889"/>
    </source>
</evidence>
<dbReference type="Gene3D" id="2.60.120.200">
    <property type="match status" value="1"/>
</dbReference>
<dbReference type="Proteomes" id="UP001279410">
    <property type="component" value="Unassembled WGS sequence"/>
</dbReference>
<dbReference type="FunFam" id="2.60.120.200:FF:000003">
    <property type="entry name" value="neurexin-1 isoform X1"/>
    <property type="match status" value="1"/>
</dbReference>
<dbReference type="EMBL" id="BRZM01000038">
    <property type="protein sequence ID" value="GLD59605.1"/>
    <property type="molecule type" value="Genomic_DNA"/>
</dbReference>
<dbReference type="AlphaFoldDB" id="A0AAD3MSJ1"/>
<evidence type="ECO:0000256" key="8">
    <source>
        <dbReference type="SAM" id="MobiDB-lite"/>
    </source>
</evidence>
<keyword evidence="11" id="KW-1185">Reference proteome</keyword>
<evidence type="ECO:0000256" key="7">
    <source>
        <dbReference type="PROSITE-ProRule" id="PRU00122"/>
    </source>
</evidence>
<evidence type="ECO:0000256" key="1">
    <source>
        <dbReference type="ARBA" id="ARBA00004479"/>
    </source>
</evidence>
<dbReference type="CDD" id="cd00110">
    <property type="entry name" value="LamG"/>
    <property type="match status" value="1"/>
</dbReference>
<dbReference type="PANTHER" id="PTHR15036">
    <property type="entry name" value="PIKACHURIN-LIKE PROTEIN"/>
    <property type="match status" value="1"/>
</dbReference>
<evidence type="ECO:0000256" key="5">
    <source>
        <dbReference type="ARBA" id="ARBA00022989"/>
    </source>
</evidence>
<dbReference type="GO" id="GO:0007155">
    <property type="term" value="P:cell adhesion"/>
    <property type="evidence" value="ECO:0007669"/>
    <property type="project" value="UniProtKB-KW"/>
</dbReference>
<evidence type="ECO:0000256" key="3">
    <source>
        <dbReference type="ARBA" id="ARBA00022692"/>
    </source>
</evidence>
<evidence type="ECO:0000313" key="11">
    <source>
        <dbReference type="Proteomes" id="UP001279410"/>
    </source>
</evidence>
<dbReference type="GO" id="GO:0016020">
    <property type="term" value="C:membrane"/>
    <property type="evidence" value="ECO:0007669"/>
    <property type="project" value="UniProtKB-SubCell"/>
</dbReference>
<keyword evidence="6" id="KW-0472">Membrane</keyword>
<evidence type="ECO:0000313" key="10">
    <source>
        <dbReference type="EMBL" id="GLD59605.1"/>
    </source>
</evidence>
<keyword evidence="5" id="KW-1133">Transmembrane helix</keyword>
<comment type="similarity">
    <text evidence="2">Belongs to the neurexin family.</text>
</comment>
<feature type="compositionally biased region" description="Polar residues" evidence="8">
    <location>
        <begin position="356"/>
        <end position="366"/>
    </location>
</feature>
<comment type="subcellular location">
    <subcellularLocation>
        <location evidence="1">Membrane</location>
        <topology evidence="1">Single-pass type I membrane protein</topology>
    </subcellularLocation>
</comment>
<feature type="region of interest" description="Disordered" evidence="8">
    <location>
        <begin position="344"/>
        <end position="368"/>
    </location>
</feature>
<reference evidence="10" key="1">
    <citation type="submission" date="2022-08" db="EMBL/GenBank/DDBJ databases">
        <title>Genome sequencing of akame (Lates japonicus).</title>
        <authorList>
            <person name="Hashiguchi Y."/>
            <person name="Takahashi H."/>
        </authorList>
    </citation>
    <scope>NUCLEOTIDE SEQUENCE</scope>
    <source>
        <strain evidence="10">Kochi</strain>
    </source>
</reference>
<accession>A0AAD3MSJ1</accession>
<sequence>MFSQVEKVGKQQPVAKAVLLRVELLPSGSDFIILATRAAMQPKQQQKLPELLPRFVAFASGLWLINWLHQACCESHVYIEYASLLSTSMTPSLVMNNGTKPFCPSHSDRAGTTYIFGKGGGLITYTWPNNERPSTRTDRLAVGFSTTIKDGILVRIDSAPRLGDYIMLHIEQGKVGVTFNIGTVDISVKETTTAVNDGKYHLVRFTRNGGNATLQVDNWPVNEHFPTGNSDIERYQMANKKIPFKYTRPVEDWLQEKGRQLTIFNTQATISIGGNDRKRPYQGQLSGLYYNGLKVLNMAAEGHPNIRVNGSVRLVGDVPASRGAARTTTSVPPEMSTTFIETTTTLSTTTTRKQRSPPTIQTTDDIVSSAECSSDDEDLEECDSGHADKILTTSAYEGGYRALAPKWEAKDLRPSKASEAGRTTPTLPLPDLRGTPPASVPSDTPPKLPAGKMNNREVKPPQPDIVLLPLPTSFDLDGTKPRGPFITSPMLRTVPAALPTVPGV</sequence>
<name>A0AAD3MSJ1_LATJO</name>
<dbReference type="Pfam" id="PF02210">
    <property type="entry name" value="Laminin_G_2"/>
    <property type="match status" value="1"/>
</dbReference>
<comment type="caution">
    <text evidence="7">Lacks conserved residue(s) required for the propagation of feature annotation.</text>
</comment>
<feature type="region of interest" description="Disordered" evidence="8">
    <location>
        <begin position="411"/>
        <end position="464"/>
    </location>
</feature>
<dbReference type="PANTHER" id="PTHR15036:SF48">
    <property type="entry name" value="NEUREXIN-3B"/>
    <property type="match status" value="1"/>
</dbReference>
<dbReference type="InterPro" id="IPR050372">
    <property type="entry name" value="Neurexin-related_CASP"/>
</dbReference>
<dbReference type="SMART" id="SM00282">
    <property type="entry name" value="LamG"/>
    <property type="match status" value="1"/>
</dbReference>
<feature type="non-terminal residue" evidence="10">
    <location>
        <position position="1"/>
    </location>
</feature>
<dbReference type="InterPro" id="IPR013320">
    <property type="entry name" value="ConA-like_dom_sf"/>
</dbReference>
<proteinExistence type="inferred from homology"/>
<keyword evidence="4" id="KW-0130">Cell adhesion</keyword>
<keyword evidence="3" id="KW-0812">Transmembrane</keyword>
<organism evidence="10 11">
    <name type="scientific">Lates japonicus</name>
    <name type="common">Japanese lates</name>
    <dbReference type="NCBI Taxonomy" id="270547"/>
    <lineage>
        <taxon>Eukaryota</taxon>
        <taxon>Metazoa</taxon>
        <taxon>Chordata</taxon>
        <taxon>Craniata</taxon>
        <taxon>Vertebrata</taxon>
        <taxon>Euteleostomi</taxon>
        <taxon>Actinopterygii</taxon>
        <taxon>Neopterygii</taxon>
        <taxon>Teleostei</taxon>
        <taxon>Neoteleostei</taxon>
        <taxon>Acanthomorphata</taxon>
        <taxon>Carangaria</taxon>
        <taxon>Carangaria incertae sedis</taxon>
        <taxon>Centropomidae</taxon>
        <taxon>Lates</taxon>
    </lineage>
</organism>
<dbReference type="PROSITE" id="PS50025">
    <property type="entry name" value="LAM_G_DOMAIN"/>
    <property type="match status" value="1"/>
</dbReference>
<evidence type="ECO:0000256" key="2">
    <source>
        <dbReference type="ARBA" id="ARBA00010241"/>
    </source>
</evidence>
<dbReference type="InterPro" id="IPR001791">
    <property type="entry name" value="Laminin_G"/>
</dbReference>